<dbReference type="EMBL" id="CAJOAY010001255">
    <property type="protein sequence ID" value="CAF3817689.1"/>
    <property type="molecule type" value="Genomic_DNA"/>
</dbReference>
<dbReference type="Proteomes" id="UP000663881">
    <property type="component" value="Unassembled WGS sequence"/>
</dbReference>
<gene>
    <name evidence="1" type="ORF">OKA104_LOCUS19467</name>
</gene>
<organism evidence="1 2">
    <name type="scientific">Adineta steineri</name>
    <dbReference type="NCBI Taxonomy" id="433720"/>
    <lineage>
        <taxon>Eukaryota</taxon>
        <taxon>Metazoa</taxon>
        <taxon>Spiralia</taxon>
        <taxon>Gnathifera</taxon>
        <taxon>Rotifera</taxon>
        <taxon>Eurotatoria</taxon>
        <taxon>Bdelloidea</taxon>
        <taxon>Adinetida</taxon>
        <taxon>Adinetidae</taxon>
        <taxon>Adineta</taxon>
    </lineage>
</organism>
<proteinExistence type="predicted"/>
<protein>
    <submittedName>
        <fullName evidence="1">Uncharacterized protein</fullName>
    </submittedName>
</protein>
<evidence type="ECO:0000313" key="1">
    <source>
        <dbReference type="EMBL" id="CAF3817689.1"/>
    </source>
</evidence>
<dbReference type="AlphaFoldDB" id="A0A819CT25"/>
<name>A0A819CT25_9BILA</name>
<comment type="caution">
    <text evidence="1">The sequence shown here is derived from an EMBL/GenBank/DDBJ whole genome shotgun (WGS) entry which is preliminary data.</text>
</comment>
<reference evidence="1" key="1">
    <citation type="submission" date="2021-02" db="EMBL/GenBank/DDBJ databases">
        <authorList>
            <person name="Nowell W R."/>
        </authorList>
    </citation>
    <scope>NUCLEOTIDE SEQUENCE</scope>
</reference>
<feature type="non-terminal residue" evidence="1">
    <location>
        <position position="1"/>
    </location>
</feature>
<sequence>RANFWKRANFWRKRANFWRRELAA</sequence>
<accession>A0A819CT25</accession>
<evidence type="ECO:0000313" key="2">
    <source>
        <dbReference type="Proteomes" id="UP000663881"/>
    </source>
</evidence>